<reference evidence="3" key="1">
    <citation type="journal article" date="2022" name="Genome Biol. Evol.">
        <title>A New Gene Family Diagnostic for Intracellular Biomineralization of Amorphous Ca Carbonates by Cyanobacteria.</title>
        <authorList>
            <person name="Benzerara K."/>
            <person name="Duprat E."/>
            <person name="Bitard-Feildel T."/>
            <person name="Caumes G."/>
            <person name="Cassier-Chauvat C."/>
            <person name="Chauvat F."/>
            <person name="Dezi M."/>
            <person name="Diop S.I."/>
            <person name="Gaschignard G."/>
            <person name="Gorgen S."/>
            <person name="Gugger M."/>
            <person name="Lopez-Garcia P."/>
            <person name="Millet M."/>
            <person name="Skouri-Panet F."/>
            <person name="Moreira D."/>
            <person name="Callebaut I."/>
        </authorList>
    </citation>
    <scope>NUCLEOTIDE SEQUENCE</scope>
    <source>
        <strain evidence="3">G9</strain>
    </source>
</reference>
<evidence type="ECO:0000256" key="1">
    <source>
        <dbReference type="SAM" id="Coils"/>
    </source>
</evidence>
<evidence type="ECO:0000313" key="4">
    <source>
        <dbReference type="Proteomes" id="UP001154265"/>
    </source>
</evidence>
<gene>
    <name evidence="3" type="ORF">L3556_09525</name>
</gene>
<reference evidence="3" key="2">
    <citation type="submission" date="2022-01" db="EMBL/GenBank/DDBJ databases">
        <authorList>
            <person name="Zivanovic Y."/>
            <person name="Moreira D."/>
            <person name="Lopez-Garcia P."/>
        </authorList>
    </citation>
    <scope>NUCLEOTIDE SEQUENCE</scope>
    <source>
        <strain evidence="3">G9</strain>
    </source>
</reference>
<feature type="compositionally biased region" description="Acidic residues" evidence="2">
    <location>
        <begin position="397"/>
        <end position="406"/>
    </location>
</feature>
<feature type="coiled-coil region" evidence="1">
    <location>
        <begin position="146"/>
        <end position="180"/>
    </location>
</feature>
<feature type="region of interest" description="Disordered" evidence="2">
    <location>
        <begin position="366"/>
        <end position="407"/>
    </location>
</feature>
<dbReference type="InterPro" id="IPR038570">
    <property type="entry name" value="HicA_sf"/>
</dbReference>
<keyword evidence="1" id="KW-0175">Coiled coil</keyword>
<proteinExistence type="predicted"/>
<name>A0ABT6EZX3_9SYNE</name>
<evidence type="ECO:0008006" key="5">
    <source>
        <dbReference type="Google" id="ProtNLM"/>
    </source>
</evidence>
<evidence type="ECO:0000313" key="3">
    <source>
        <dbReference type="EMBL" id="MDG2991165.1"/>
    </source>
</evidence>
<dbReference type="RefSeq" id="WP_277867046.1">
    <property type="nucleotide sequence ID" value="NZ_JAKKUT010000002.1"/>
</dbReference>
<protein>
    <recommendedName>
        <fullName evidence="5">Chromosome partition protein Smc</fullName>
    </recommendedName>
</protein>
<organism evidence="3 4">
    <name type="scientific">Candidatus Synechococcus calcipolaris G9</name>
    <dbReference type="NCBI Taxonomy" id="1497997"/>
    <lineage>
        <taxon>Bacteria</taxon>
        <taxon>Bacillati</taxon>
        <taxon>Cyanobacteriota</taxon>
        <taxon>Cyanophyceae</taxon>
        <taxon>Synechococcales</taxon>
        <taxon>Synechococcaceae</taxon>
        <taxon>Synechococcus</taxon>
    </lineage>
</organism>
<dbReference type="EMBL" id="JAKKUT010000002">
    <property type="protein sequence ID" value="MDG2991165.1"/>
    <property type="molecule type" value="Genomic_DNA"/>
</dbReference>
<dbReference type="Gene3D" id="3.30.920.30">
    <property type="entry name" value="Hypothetical protein"/>
    <property type="match status" value="1"/>
</dbReference>
<dbReference type="SUPFAM" id="SSF54786">
    <property type="entry name" value="YcfA/nrd intein domain"/>
    <property type="match status" value="1"/>
</dbReference>
<comment type="caution">
    <text evidence="3">The sequence shown here is derived from an EMBL/GenBank/DDBJ whole genome shotgun (WGS) entry which is preliminary data.</text>
</comment>
<sequence>MQEPHIPTASEDVLRYEYIENAIRAYQRQLTFDLAVKLGENIGWTLDSDQGKGSHQCLKKNGQTVILSQPNGDTYVIGTARRILKQIFQPLVDSGQLKTHQQEQLVQEIEEHLDETLTWFNAEAVVSLQDLQERYEETISNVVPNLEAAEALVDELQVIIEQKDQQLAQLALDVQRVQTEQQGMELTQENPDLTELGNELGGGEALPENVDLDRLISDLAGDQSSGDLRDIQGGLSIDEEIARISELAGTEVFSRNQELEQQVQQLNAEIQRLQGERQDVQTQLDAAQNLVQTLQEQVQNLETTAIAHDHLQQAHGELLAQVQQLQSQEVHRHDLEEQVSNFAMEQASLQEQLTTLEQINQTLREQLDQQPDADVEPEESEQLHGASTAVEQGISWDSDDNSDDDDTKSLVKYLSKQVDYLNDQVKYLNEQLDVSQAAVNPLQERIASLQAQLAEVSTGEQSSTTDIQQEQQLNRQLKRLSRRQENVNWIASMAAAVVVALPMVPSWGRPLAVLAIPVAGAIAKQSSKK</sequence>
<keyword evidence="4" id="KW-1185">Reference proteome</keyword>
<feature type="compositionally biased region" description="Acidic residues" evidence="2">
    <location>
        <begin position="371"/>
        <end position="380"/>
    </location>
</feature>
<evidence type="ECO:0000256" key="2">
    <source>
        <dbReference type="SAM" id="MobiDB-lite"/>
    </source>
</evidence>
<accession>A0ABT6EZX3</accession>
<dbReference type="Proteomes" id="UP001154265">
    <property type="component" value="Unassembled WGS sequence"/>
</dbReference>